<keyword evidence="4 8" id="KW-1133">Transmembrane helix</keyword>
<proteinExistence type="predicted"/>
<dbReference type="AlphaFoldDB" id="A0A5N6TLI3"/>
<evidence type="ECO:0000256" key="2">
    <source>
        <dbReference type="ARBA" id="ARBA00022692"/>
    </source>
</evidence>
<evidence type="ECO:0000256" key="8">
    <source>
        <dbReference type="SAM" id="Phobius"/>
    </source>
</evidence>
<sequence>MKLFTMQSALAASTLMLATILPSVSAQDQVYKGCYSSSKPLEDQGSYTYQSNGYCQTLCLKDKYKVFAMTKGNHCLCGNQLPAESSKNDSDDDCSVKCAGWPSVMCGGDKAFSVYLTGLSSNVDSYSSSSTSSSSTESGTSTTSDGTVVTTSGGQTVVKTADSELATQSAEEKNKDSGSNTAAIAAGVVVGVVGFCALVGAIFFLWRFKSRSNMPNQYRNNDIDAFGGGKPMSQSSMSDSRFDGDFMAQRRQSNGSIDDDQDFSRRILQVTNPDRR</sequence>
<dbReference type="EMBL" id="ML742220">
    <property type="protein sequence ID" value="KAE8147204.1"/>
    <property type="molecule type" value="Genomic_DNA"/>
</dbReference>
<evidence type="ECO:0000256" key="6">
    <source>
        <dbReference type="ARBA" id="ARBA00023180"/>
    </source>
</evidence>
<dbReference type="PANTHER" id="PTHR24269:SF23">
    <property type="entry name" value="PLASMA MEMBRANE SENSOR TRANSDUCER (EUROFUNG)"/>
    <property type="match status" value="1"/>
</dbReference>
<keyword evidence="3 9" id="KW-0732">Signal</keyword>
<feature type="signal peptide" evidence="9">
    <location>
        <begin position="1"/>
        <end position="26"/>
    </location>
</feature>
<dbReference type="SMART" id="SM00321">
    <property type="entry name" value="WSC"/>
    <property type="match status" value="1"/>
</dbReference>
<gene>
    <name evidence="11" type="ORF">BDV25DRAFT_37372</name>
</gene>
<evidence type="ECO:0000256" key="4">
    <source>
        <dbReference type="ARBA" id="ARBA00022989"/>
    </source>
</evidence>
<evidence type="ECO:0000256" key="9">
    <source>
        <dbReference type="SAM" id="SignalP"/>
    </source>
</evidence>
<feature type="chain" id="PRO_5024888069" evidence="9">
    <location>
        <begin position="27"/>
        <end position="276"/>
    </location>
</feature>
<dbReference type="PROSITE" id="PS51212">
    <property type="entry name" value="WSC"/>
    <property type="match status" value="1"/>
</dbReference>
<evidence type="ECO:0000256" key="5">
    <source>
        <dbReference type="ARBA" id="ARBA00023136"/>
    </source>
</evidence>
<keyword evidence="5 8" id="KW-0472">Membrane</keyword>
<dbReference type="InterPro" id="IPR002889">
    <property type="entry name" value="WSC_carb-bd"/>
</dbReference>
<dbReference type="Gene3D" id="1.20.5.510">
    <property type="entry name" value="Single helix bin"/>
    <property type="match status" value="1"/>
</dbReference>
<dbReference type="Proteomes" id="UP000325780">
    <property type="component" value="Unassembled WGS sequence"/>
</dbReference>
<feature type="region of interest" description="Disordered" evidence="7">
    <location>
        <begin position="125"/>
        <end position="154"/>
    </location>
</feature>
<evidence type="ECO:0000313" key="12">
    <source>
        <dbReference type="Proteomes" id="UP000325780"/>
    </source>
</evidence>
<dbReference type="OrthoDB" id="2019572at2759"/>
<dbReference type="PANTHER" id="PTHR24269">
    <property type="entry name" value="KREMEN PROTEIN"/>
    <property type="match status" value="1"/>
</dbReference>
<feature type="transmembrane region" description="Helical" evidence="8">
    <location>
        <begin position="182"/>
        <end position="206"/>
    </location>
</feature>
<keyword evidence="6" id="KW-0325">Glycoprotein</keyword>
<keyword evidence="12" id="KW-1185">Reference proteome</keyword>
<evidence type="ECO:0000256" key="3">
    <source>
        <dbReference type="ARBA" id="ARBA00022729"/>
    </source>
</evidence>
<keyword evidence="2 8" id="KW-0812">Transmembrane</keyword>
<dbReference type="InterPro" id="IPR051836">
    <property type="entry name" value="Kremen_rcpt"/>
</dbReference>
<evidence type="ECO:0000256" key="7">
    <source>
        <dbReference type="SAM" id="MobiDB-lite"/>
    </source>
</evidence>
<evidence type="ECO:0000313" key="11">
    <source>
        <dbReference type="EMBL" id="KAE8147204.1"/>
    </source>
</evidence>
<protein>
    <submittedName>
        <fullName evidence="11">WSC domain-containing protein</fullName>
    </submittedName>
</protein>
<evidence type="ECO:0000256" key="1">
    <source>
        <dbReference type="ARBA" id="ARBA00004167"/>
    </source>
</evidence>
<reference evidence="11 12" key="1">
    <citation type="submission" date="2019-04" db="EMBL/GenBank/DDBJ databases">
        <title>Friends and foes A comparative genomics study of 23 Aspergillus species from section Flavi.</title>
        <authorList>
            <consortium name="DOE Joint Genome Institute"/>
            <person name="Kjaerbolling I."/>
            <person name="Vesth T."/>
            <person name="Frisvad J.C."/>
            <person name="Nybo J.L."/>
            <person name="Theobald S."/>
            <person name="Kildgaard S."/>
            <person name="Isbrandt T."/>
            <person name="Kuo A."/>
            <person name="Sato A."/>
            <person name="Lyhne E.K."/>
            <person name="Kogle M.E."/>
            <person name="Wiebenga A."/>
            <person name="Kun R.S."/>
            <person name="Lubbers R.J."/>
            <person name="Makela M.R."/>
            <person name="Barry K."/>
            <person name="Chovatia M."/>
            <person name="Clum A."/>
            <person name="Daum C."/>
            <person name="Haridas S."/>
            <person name="He G."/>
            <person name="LaButti K."/>
            <person name="Lipzen A."/>
            <person name="Mondo S."/>
            <person name="Riley R."/>
            <person name="Salamov A."/>
            <person name="Simmons B.A."/>
            <person name="Magnuson J.K."/>
            <person name="Henrissat B."/>
            <person name="Mortensen U.H."/>
            <person name="Larsen T.O."/>
            <person name="Devries R.P."/>
            <person name="Grigoriev I.V."/>
            <person name="Machida M."/>
            <person name="Baker S.E."/>
            <person name="Andersen M.R."/>
        </authorList>
    </citation>
    <scope>NUCLEOTIDE SEQUENCE [LARGE SCALE GENOMIC DNA]</scope>
    <source>
        <strain evidence="11 12">IBT 18842</strain>
    </source>
</reference>
<accession>A0A5N6TLI3</accession>
<dbReference type="GO" id="GO:0005886">
    <property type="term" value="C:plasma membrane"/>
    <property type="evidence" value="ECO:0007669"/>
    <property type="project" value="TreeGrafter"/>
</dbReference>
<dbReference type="Pfam" id="PF01822">
    <property type="entry name" value="WSC"/>
    <property type="match status" value="1"/>
</dbReference>
<feature type="domain" description="WSC" evidence="10">
    <location>
        <begin position="28"/>
        <end position="118"/>
    </location>
</feature>
<evidence type="ECO:0000259" key="10">
    <source>
        <dbReference type="PROSITE" id="PS51212"/>
    </source>
</evidence>
<name>A0A5N6TLI3_ASPAV</name>
<comment type="subcellular location">
    <subcellularLocation>
        <location evidence="1">Membrane</location>
        <topology evidence="1">Single-pass membrane protein</topology>
    </subcellularLocation>
</comment>
<organism evidence="11 12">
    <name type="scientific">Aspergillus avenaceus</name>
    <dbReference type="NCBI Taxonomy" id="36643"/>
    <lineage>
        <taxon>Eukaryota</taxon>
        <taxon>Fungi</taxon>
        <taxon>Dikarya</taxon>
        <taxon>Ascomycota</taxon>
        <taxon>Pezizomycotina</taxon>
        <taxon>Eurotiomycetes</taxon>
        <taxon>Eurotiomycetidae</taxon>
        <taxon>Eurotiales</taxon>
        <taxon>Aspergillaceae</taxon>
        <taxon>Aspergillus</taxon>
        <taxon>Aspergillus subgen. Circumdati</taxon>
    </lineage>
</organism>
<feature type="region of interest" description="Disordered" evidence="7">
    <location>
        <begin position="222"/>
        <end position="276"/>
    </location>
</feature>